<organism evidence="1 2">
    <name type="scientific">Nephila pilipes</name>
    <name type="common">Giant wood spider</name>
    <name type="synonym">Nephila maculata</name>
    <dbReference type="NCBI Taxonomy" id="299642"/>
    <lineage>
        <taxon>Eukaryota</taxon>
        <taxon>Metazoa</taxon>
        <taxon>Ecdysozoa</taxon>
        <taxon>Arthropoda</taxon>
        <taxon>Chelicerata</taxon>
        <taxon>Arachnida</taxon>
        <taxon>Araneae</taxon>
        <taxon>Araneomorphae</taxon>
        <taxon>Entelegynae</taxon>
        <taxon>Araneoidea</taxon>
        <taxon>Nephilidae</taxon>
        <taxon>Nephila</taxon>
    </lineage>
</organism>
<accession>A0A8X6IKN1</accession>
<dbReference type="Proteomes" id="UP000887013">
    <property type="component" value="Unassembled WGS sequence"/>
</dbReference>
<dbReference type="EMBL" id="BMAW01045298">
    <property type="protein sequence ID" value="GFS48931.1"/>
    <property type="molecule type" value="Genomic_DNA"/>
</dbReference>
<evidence type="ECO:0000313" key="1">
    <source>
        <dbReference type="EMBL" id="GFS48931.1"/>
    </source>
</evidence>
<comment type="caution">
    <text evidence="1">The sequence shown here is derived from an EMBL/GenBank/DDBJ whole genome shotgun (WGS) entry which is preliminary data.</text>
</comment>
<evidence type="ECO:0000313" key="2">
    <source>
        <dbReference type="Proteomes" id="UP000887013"/>
    </source>
</evidence>
<dbReference type="AlphaFoldDB" id="A0A8X6IKN1"/>
<gene>
    <name evidence="1" type="ORF">NPIL_435441</name>
</gene>
<proteinExistence type="predicted"/>
<reference evidence="1" key="1">
    <citation type="submission" date="2020-08" db="EMBL/GenBank/DDBJ databases">
        <title>Multicomponent nature underlies the extraordinary mechanical properties of spider dragline silk.</title>
        <authorList>
            <person name="Kono N."/>
            <person name="Nakamura H."/>
            <person name="Mori M."/>
            <person name="Yoshida Y."/>
            <person name="Ohtoshi R."/>
            <person name="Malay A.D."/>
            <person name="Moran D.A.P."/>
            <person name="Tomita M."/>
            <person name="Numata K."/>
            <person name="Arakawa K."/>
        </authorList>
    </citation>
    <scope>NUCLEOTIDE SEQUENCE</scope>
</reference>
<feature type="non-terminal residue" evidence="1">
    <location>
        <position position="1"/>
    </location>
</feature>
<sequence length="26" mass="3023">YKTRGLTIVDKKLHWTSGVDYLFPNA</sequence>
<name>A0A8X6IKN1_NEPPI</name>
<keyword evidence="2" id="KW-1185">Reference proteome</keyword>
<protein>
    <submittedName>
        <fullName evidence="1">Uncharacterized protein</fullName>
    </submittedName>
</protein>